<dbReference type="Pfam" id="PF00218">
    <property type="entry name" value="IGPS"/>
    <property type="match status" value="1"/>
</dbReference>
<evidence type="ECO:0000256" key="3">
    <source>
        <dbReference type="ARBA" id="ARBA00008737"/>
    </source>
</evidence>
<organism evidence="11 12">
    <name type="scientific">Thermoflexus hugenholtzii JAD2</name>
    <dbReference type="NCBI Taxonomy" id="877466"/>
    <lineage>
        <taxon>Bacteria</taxon>
        <taxon>Bacillati</taxon>
        <taxon>Chloroflexota</taxon>
        <taxon>Thermoflexia</taxon>
        <taxon>Thermoflexales</taxon>
        <taxon>Thermoflexaceae</taxon>
        <taxon>Thermoflexus</taxon>
    </lineage>
</organism>
<dbReference type="Gene3D" id="3.20.20.70">
    <property type="entry name" value="Aldolase class I"/>
    <property type="match status" value="1"/>
</dbReference>
<proteinExistence type="inferred from homology"/>
<dbReference type="EC" id="4.1.1.48" evidence="9"/>
<accession>A0A212R6S3</accession>
<keyword evidence="4 9" id="KW-0028">Amino-acid biosynthesis</keyword>
<evidence type="ECO:0000256" key="6">
    <source>
        <dbReference type="ARBA" id="ARBA00022822"/>
    </source>
</evidence>
<keyword evidence="7 9" id="KW-0057">Aromatic amino acid biosynthesis</keyword>
<dbReference type="InterPro" id="IPR001468">
    <property type="entry name" value="Indole-3-GlycerolPSynthase_CS"/>
</dbReference>
<comment type="similarity">
    <text evidence="3 9">Belongs to the TrpC family.</text>
</comment>
<evidence type="ECO:0000256" key="9">
    <source>
        <dbReference type="HAMAP-Rule" id="MF_00134"/>
    </source>
</evidence>
<gene>
    <name evidence="9" type="primary">trpC</name>
    <name evidence="11" type="ORF">SAMN02746019_00013780</name>
</gene>
<reference evidence="12" key="1">
    <citation type="submission" date="2017-06" db="EMBL/GenBank/DDBJ databases">
        <authorList>
            <person name="Varghese N."/>
            <person name="Submissions S."/>
        </authorList>
    </citation>
    <scope>NUCLEOTIDE SEQUENCE [LARGE SCALE GENOMIC DNA]</scope>
    <source>
        <strain evidence="12">JAD2</strain>
    </source>
</reference>
<dbReference type="OrthoDB" id="9804217at2"/>
<dbReference type="InParanoid" id="A0A212R6S3"/>
<dbReference type="UniPathway" id="UPA00035">
    <property type="reaction ID" value="UER00043"/>
</dbReference>
<evidence type="ECO:0000256" key="4">
    <source>
        <dbReference type="ARBA" id="ARBA00022605"/>
    </source>
</evidence>
<sequence>MSVLQKILAWKREEQARRMRERPLPLVRAEAEAMPPPRDFAAALVRRGDRPALIAEVKRASPSRGDLAPTVDPVALAGAYRRGGAAALSVLTDARFFNGELAHLQAIRQAFPEVPILRKDFTLDAYDIYEARAAGADAVLLIAAALEPSRLADLLALAAELRMTALVEVHREEELERALQAGARVIGVNHRDLHTLTVDRTVSARLRPRIPAGIRTVAESGLRTPADVREMGARGYDAVLVGEALVEAGRRPDGFDLEAVVRATRALAGGEEG</sequence>
<evidence type="ECO:0000259" key="10">
    <source>
        <dbReference type="Pfam" id="PF00218"/>
    </source>
</evidence>
<evidence type="ECO:0000256" key="7">
    <source>
        <dbReference type="ARBA" id="ARBA00023141"/>
    </source>
</evidence>
<evidence type="ECO:0000313" key="12">
    <source>
        <dbReference type="Proteomes" id="UP000197025"/>
    </source>
</evidence>
<feature type="domain" description="Indole-3-glycerol phosphate synthase" evidence="10">
    <location>
        <begin position="4"/>
        <end position="248"/>
    </location>
</feature>
<dbReference type="PROSITE" id="PS00614">
    <property type="entry name" value="IGPS"/>
    <property type="match status" value="1"/>
</dbReference>
<comment type="pathway">
    <text evidence="2 9">Amino-acid biosynthesis; L-tryptophan biosynthesis; L-tryptophan from chorismate: step 4/5.</text>
</comment>
<dbReference type="RefSeq" id="WP_088571551.1">
    <property type="nucleotide sequence ID" value="NZ_FYEK01000032.1"/>
</dbReference>
<dbReference type="NCBIfam" id="NF001377">
    <property type="entry name" value="PRK00278.2-4"/>
    <property type="match status" value="1"/>
</dbReference>
<dbReference type="GO" id="GO:0000162">
    <property type="term" value="P:L-tryptophan biosynthetic process"/>
    <property type="evidence" value="ECO:0007669"/>
    <property type="project" value="UniProtKB-UniRule"/>
</dbReference>
<dbReference type="InterPro" id="IPR013798">
    <property type="entry name" value="Indole-3-glycerol_P_synth_dom"/>
</dbReference>
<name>A0A212R6S3_9CHLR</name>
<dbReference type="PANTHER" id="PTHR22854">
    <property type="entry name" value="TRYPTOPHAN BIOSYNTHESIS PROTEIN"/>
    <property type="match status" value="1"/>
</dbReference>
<dbReference type="HAMAP" id="MF_00134_B">
    <property type="entry name" value="IGPS_B"/>
    <property type="match status" value="1"/>
</dbReference>
<keyword evidence="5 9" id="KW-0210">Decarboxylase</keyword>
<keyword evidence="12" id="KW-1185">Reference proteome</keyword>
<dbReference type="AlphaFoldDB" id="A0A212R6S3"/>
<dbReference type="InterPro" id="IPR011060">
    <property type="entry name" value="RibuloseP-bd_barrel"/>
</dbReference>
<dbReference type="GO" id="GO:0004425">
    <property type="term" value="F:indole-3-glycerol-phosphate synthase activity"/>
    <property type="evidence" value="ECO:0007669"/>
    <property type="project" value="UniProtKB-UniRule"/>
</dbReference>
<evidence type="ECO:0000256" key="2">
    <source>
        <dbReference type="ARBA" id="ARBA00004696"/>
    </source>
</evidence>
<dbReference type="InterPro" id="IPR013785">
    <property type="entry name" value="Aldolase_TIM"/>
</dbReference>
<dbReference type="PANTHER" id="PTHR22854:SF2">
    <property type="entry name" value="INDOLE-3-GLYCEROL-PHOSPHATE SYNTHASE"/>
    <property type="match status" value="1"/>
</dbReference>
<protein>
    <recommendedName>
        <fullName evidence="9">Indole-3-glycerol phosphate synthase</fullName>
        <shortName evidence="9">IGPS</shortName>
        <ecNumber evidence="9">4.1.1.48</ecNumber>
    </recommendedName>
</protein>
<dbReference type="FunFam" id="3.20.20.70:FF:000024">
    <property type="entry name" value="Indole-3-glycerol phosphate synthase"/>
    <property type="match status" value="1"/>
</dbReference>
<dbReference type="CDD" id="cd00331">
    <property type="entry name" value="IGPS"/>
    <property type="match status" value="1"/>
</dbReference>
<dbReference type="Proteomes" id="UP000197025">
    <property type="component" value="Unassembled WGS sequence"/>
</dbReference>
<dbReference type="GO" id="GO:0004640">
    <property type="term" value="F:phosphoribosylanthranilate isomerase activity"/>
    <property type="evidence" value="ECO:0007669"/>
    <property type="project" value="TreeGrafter"/>
</dbReference>
<keyword evidence="6 9" id="KW-0822">Tryptophan biosynthesis</keyword>
<evidence type="ECO:0000256" key="8">
    <source>
        <dbReference type="ARBA" id="ARBA00023239"/>
    </source>
</evidence>
<dbReference type="FunCoup" id="A0A212R6S3">
    <property type="interactions" value="383"/>
</dbReference>
<dbReference type="SUPFAM" id="SSF51366">
    <property type="entry name" value="Ribulose-phoshate binding barrel"/>
    <property type="match status" value="1"/>
</dbReference>
<keyword evidence="8 9" id="KW-0456">Lyase</keyword>
<comment type="catalytic activity">
    <reaction evidence="1 9">
        <text>1-(2-carboxyphenylamino)-1-deoxy-D-ribulose 5-phosphate + H(+) = (1S,2R)-1-C-(indol-3-yl)glycerol 3-phosphate + CO2 + H2O</text>
        <dbReference type="Rhea" id="RHEA:23476"/>
        <dbReference type="ChEBI" id="CHEBI:15377"/>
        <dbReference type="ChEBI" id="CHEBI:15378"/>
        <dbReference type="ChEBI" id="CHEBI:16526"/>
        <dbReference type="ChEBI" id="CHEBI:58613"/>
        <dbReference type="ChEBI" id="CHEBI:58866"/>
        <dbReference type="EC" id="4.1.1.48"/>
    </reaction>
</comment>
<dbReference type="EMBL" id="FYEK01000032">
    <property type="protein sequence ID" value="SNB67672.1"/>
    <property type="molecule type" value="Genomic_DNA"/>
</dbReference>
<evidence type="ECO:0000256" key="1">
    <source>
        <dbReference type="ARBA" id="ARBA00001633"/>
    </source>
</evidence>
<evidence type="ECO:0000313" key="11">
    <source>
        <dbReference type="EMBL" id="SNB67672.1"/>
    </source>
</evidence>
<evidence type="ECO:0000256" key="5">
    <source>
        <dbReference type="ARBA" id="ARBA00022793"/>
    </source>
</evidence>
<dbReference type="InterPro" id="IPR045186">
    <property type="entry name" value="Indole-3-glycerol_P_synth"/>
</dbReference>